<comment type="pathway">
    <text evidence="2">Antibiotic biosynthesis; bacillaene biosynthesis.</text>
</comment>
<evidence type="ECO:0000256" key="5">
    <source>
        <dbReference type="ARBA" id="ARBA00022679"/>
    </source>
</evidence>
<gene>
    <name evidence="8" type="ORF">PaecuDRAFT_1472</name>
</gene>
<dbReference type="Gene3D" id="1.10.1240.100">
    <property type="match status" value="1"/>
</dbReference>
<dbReference type="InterPro" id="IPR050091">
    <property type="entry name" value="PKS_NRPS_Biosynth_Enz"/>
</dbReference>
<dbReference type="GO" id="GO:0071770">
    <property type="term" value="P:DIM/DIP cell wall layer assembly"/>
    <property type="evidence" value="ECO:0007669"/>
    <property type="project" value="TreeGrafter"/>
</dbReference>
<evidence type="ECO:0000313" key="9">
    <source>
        <dbReference type="Proteomes" id="UP000005387"/>
    </source>
</evidence>
<keyword evidence="5 8" id="KW-0808">Transferase</keyword>
<keyword evidence="9" id="KW-1185">Reference proteome</keyword>
<dbReference type="GO" id="GO:0005737">
    <property type="term" value="C:cytoplasm"/>
    <property type="evidence" value="ECO:0007669"/>
    <property type="project" value="TreeGrafter"/>
</dbReference>
<sequence>MQAIQKYILEQVATNRLERDRASALLKELTQHEPANTNETKQDIAVVGVACRFPNADNARDFWTNMMQGDDAIETFPTNRIDDIRYLNEQSFAMLRGAKFKLGGYLKQVDLFDPDFFQITPAEAKAMDPNQRLFLETAWEALESAGASKEKLSGSLTGVYVGYSYEEGYKKLLEEFDGHAVLGNMPAVIPARLSYLLNLKGPSMIFDTTCSSSLVALHHACQAIRAGDCRQAVVGGVQTLLLPLDVDGAEMGTESADGKCRSFDADASGTNVAEGVGVIVIKPLEDAITDNDHIYCVIKGSAINSDGASNGLTAPNPESQAEVIKRSWKNAGISPTRISYIEAHGTGTKLGDPIEIDGLKRAFRSYTDDKQFCAIGSVKTNIGHLDAAAGIAGVIKTALALYYKKIPASLHFETPNPLIDFSDSPVYVNKELQEWKTDDGPRLAGVSAFGLSGTNCHVVLEEYTGSAVSEQSELAQQVFTISAKTKRALFQSVEKTKQFLQQNDSWRLVDLCYSMSRRDSYSHRIAIKAKDTDELKAKLTRVAAFGSYEMVSDEMREWGIGYACTSMETRIQRLESTSVEDIFSGYLNGWQIDWNRVYANTRCQVVPLPAYGFDQKRFWPKLGLKEQRYEEIDASPYLFDAAWMPKELQNGLTATEETKFWLIFSEESDLENELLKELKLRKEDYIIVRPSQHFSRQSLQEFTIHPAHTSDYDLLVSALGANVWESLTGLIHMWNCSNDDDSMHDLKTLEESQYKSAYSLFYLMKSLQKHRISPKLQMNIATSYAFKANGSEPTIYPVRATLAGLAKVISQEMPKIVTYCIDLDTKQMSGHQAAQAILTEVSQPKGERDELVAIRKDGGRLVQVLARHNPAPVADRKRALKENGVYLIIGAGYLGMEIGKYMAEKHNVNLAFITRTALPARDAWESLIKNGDENSRVYSQVKGILDIEKSGSKTIHLSADATSFSEMEQAVRQVKETFGKIDGVVFSIKQIYGKMIEEMDENEFHGAVMSKLKGAWIIDELTKDADLDFFITLSSISSIMGGPKNCDCTAVNMFLDAFGDYRLQQGRATTTINLTEIVTGDKHGYLLDVTMLPPIQYSQFIACFDRVLSKAYDLIVVSDFDLKIMKELLGVVKINFSDALRAEILAHGSSIESEKATAVLSGLSMEEVVGKITEMWKEVLGYDDMPENASFFEVGGTSLSAVKLLRLLRDAFQVQVEIADLYSYSTIRELAGYVKERDVQQADDMMDILNEFESGSMTLEDAAKLLGKV</sequence>
<dbReference type="eggNOG" id="COG3321">
    <property type="taxonomic scope" value="Bacteria"/>
</dbReference>
<dbReference type="SUPFAM" id="SSF53901">
    <property type="entry name" value="Thiolase-like"/>
    <property type="match status" value="1"/>
</dbReference>
<dbReference type="GO" id="GO:0031177">
    <property type="term" value="F:phosphopantetheine binding"/>
    <property type="evidence" value="ECO:0007669"/>
    <property type="project" value="InterPro"/>
</dbReference>
<dbReference type="EMBL" id="AEDD01000003">
    <property type="protein sequence ID" value="EFM11864.1"/>
    <property type="molecule type" value="Genomic_DNA"/>
</dbReference>
<dbReference type="SMART" id="SM00822">
    <property type="entry name" value="PKS_KR"/>
    <property type="match status" value="1"/>
</dbReference>
<dbReference type="STRING" id="717606.PaecuDRAFT_1472"/>
<evidence type="ECO:0000259" key="7">
    <source>
        <dbReference type="PROSITE" id="PS52004"/>
    </source>
</evidence>
<evidence type="ECO:0000256" key="1">
    <source>
        <dbReference type="ARBA" id="ARBA00003299"/>
    </source>
</evidence>
<dbReference type="InterPro" id="IPR009081">
    <property type="entry name" value="PP-bd_ACP"/>
</dbReference>
<dbReference type="Proteomes" id="UP000005387">
    <property type="component" value="Unassembled WGS sequence"/>
</dbReference>
<dbReference type="InterPro" id="IPR014030">
    <property type="entry name" value="Ketoacyl_synth_N"/>
</dbReference>
<dbReference type="InterPro" id="IPR057326">
    <property type="entry name" value="KR_dom"/>
</dbReference>
<name>E0I748_9BACL</name>
<dbReference type="InterPro" id="IPR020841">
    <property type="entry name" value="PKS_Beta-ketoAc_synthase_dom"/>
</dbReference>
<dbReference type="GO" id="GO:0005886">
    <property type="term" value="C:plasma membrane"/>
    <property type="evidence" value="ECO:0007669"/>
    <property type="project" value="TreeGrafter"/>
</dbReference>
<dbReference type="InterPro" id="IPR016039">
    <property type="entry name" value="Thiolase-like"/>
</dbReference>
<organism evidence="8 9">
    <name type="scientific">Paenibacillus curdlanolyticus YK9</name>
    <dbReference type="NCBI Taxonomy" id="717606"/>
    <lineage>
        <taxon>Bacteria</taxon>
        <taxon>Bacillati</taxon>
        <taxon>Bacillota</taxon>
        <taxon>Bacilli</taxon>
        <taxon>Bacillales</taxon>
        <taxon>Paenibacillaceae</taxon>
        <taxon>Paenibacillus</taxon>
    </lineage>
</organism>
<dbReference type="EC" id="2.3.1.94" evidence="8"/>
<keyword evidence="8" id="KW-0012">Acyltransferase</keyword>
<dbReference type="SMART" id="SM00825">
    <property type="entry name" value="PKS_KS"/>
    <property type="match status" value="1"/>
</dbReference>
<evidence type="ECO:0000256" key="4">
    <source>
        <dbReference type="ARBA" id="ARBA00022553"/>
    </source>
</evidence>
<dbReference type="InterPro" id="IPR049490">
    <property type="entry name" value="C883_1060-like_KR_N"/>
</dbReference>
<dbReference type="InterPro" id="IPR020806">
    <property type="entry name" value="PKS_PP-bd"/>
</dbReference>
<dbReference type="InterPro" id="IPR032821">
    <property type="entry name" value="PKS_assoc"/>
</dbReference>
<dbReference type="Pfam" id="PF00550">
    <property type="entry name" value="PP-binding"/>
    <property type="match status" value="1"/>
</dbReference>
<dbReference type="GO" id="GO:0004312">
    <property type="term" value="F:fatty acid synthase activity"/>
    <property type="evidence" value="ECO:0007669"/>
    <property type="project" value="TreeGrafter"/>
</dbReference>
<dbReference type="FunFam" id="3.40.47.10:FF:000019">
    <property type="entry name" value="Polyketide synthase type I"/>
    <property type="match status" value="1"/>
</dbReference>
<dbReference type="SUPFAM" id="SSF51735">
    <property type="entry name" value="NAD(P)-binding Rossmann-fold domains"/>
    <property type="match status" value="2"/>
</dbReference>
<dbReference type="SMART" id="SM00823">
    <property type="entry name" value="PKS_PP"/>
    <property type="match status" value="1"/>
</dbReference>
<dbReference type="Gene3D" id="1.10.1200.10">
    <property type="entry name" value="ACP-like"/>
    <property type="match status" value="1"/>
</dbReference>
<dbReference type="InterPro" id="IPR036736">
    <property type="entry name" value="ACP-like_sf"/>
</dbReference>
<dbReference type="PROSITE" id="PS50075">
    <property type="entry name" value="CARRIER"/>
    <property type="match status" value="1"/>
</dbReference>
<dbReference type="Pfam" id="PF00109">
    <property type="entry name" value="ketoacyl-synt"/>
    <property type="match status" value="1"/>
</dbReference>
<evidence type="ECO:0000313" key="8">
    <source>
        <dbReference type="EMBL" id="EFM11864.1"/>
    </source>
</evidence>
<dbReference type="Pfam" id="PF08659">
    <property type="entry name" value="KR"/>
    <property type="match status" value="1"/>
</dbReference>
<feature type="domain" description="Ketosynthase family 3 (KS3)" evidence="7">
    <location>
        <begin position="41"/>
        <end position="462"/>
    </location>
</feature>
<comment type="function">
    <text evidence="1">Involved in some intermediate steps for the synthesis of the antibiotic polyketide bacillaene which is involved in secondary metabolism.</text>
</comment>
<dbReference type="CDD" id="cd00833">
    <property type="entry name" value="PKS"/>
    <property type="match status" value="1"/>
</dbReference>
<feature type="domain" description="Carrier" evidence="6">
    <location>
        <begin position="1163"/>
        <end position="1238"/>
    </location>
</feature>
<dbReference type="RefSeq" id="WP_006037483.1">
    <property type="nucleotide sequence ID" value="NZ_AEDD01000003.1"/>
</dbReference>
<keyword evidence="3" id="KW-0596">Phosphopantetheine</keyword>
<dbReference type="Pfam" id="PF02801">
    <property type="entry name" value="Ketoacyl-synt_C"/>
    <property type="match status" value="1"/>
</dbReference>
<proteinExistence type="predicted"/>
<evidence type="ECO:0000256" key="2">
    <source>
        <dbReference type="ARBA" id="ARBA00004789"/>
    </source>
</evidence>
<dbReference type="InterPro" id="IPR014031">
    <property type="entry name" value="Ketoacyl_synth_C"/>
</dbReference>
<evidence type="ECO:0000256" key="3">
    <source>
        <dbReference type="ARBA" id="ARBA00022450"/>
    </source>
</evidence>
<dbReference type="GO" id="GO:0006633">
    <property type="term" value="P:fatty acid biosynthetic process"/>
    <property type="evidence" value="ECO:0007669"/>
    <property type="project" value="TreeGrafter"/>
</dbReference>
<dbReference type="PROSITE" id="PS52004">
    <property type="entry name" value="KS3_2"/>
    <property type="match status" value="1"/>
</dbReference>
<dbReference type="Pfam" id="PF16197">
    <property type="entry name" value="KAsynt_C_assoc"/>
    <property type="match status" value="1"/>
</dbReference>
<dbReference type="AlphaFoldDB" id="E0I748"/>
<keyword evidence="4" id="KW-0597">Phosphoprotein</keyword>
<reference evidence="8 9" key="1">
    <citation type="submission" date="2010-07" db="EMBL/GenBank/DDBJ databases">
        <title>The draft genome of Paenibacillus curdlanolyticus YK9.</title>
        <authorList>
            <consortium name="US DOE Joint Genome Institute (JGI-PGF)"/>
            <person name="Lucas S."/>
            <person name="Copeland A."/>
            <person name="Lapidus A."/>
            <person name="Cheng J.-F."/>
            <person name="Bruce D."/>
            <person name="Goodwin L."/>
            <person name="Pitluck S."/>
            <person name="Land M.L."/>
            <person name="Hauser L."/>
            <person name="Chang Y.-J."/>
            <person name="Jeffries C."/>
            <person name="Anderson I.J."/>
            <person name="Johnson E."/>
            <person name="Loganathan U."/>
            <person name="Mulhopadhyay B."/>
            <person name="Kyrpides N."/>
            <person name="Woyke T.J."/>
        </authorList>
    </citation>
    <scope>NUCLEOTIDE SEQUENCE [LARGE SCALE GENOMIC DNA]</scope>
    <source>
        <strain evidence="8 9">YK9</strain>
    </source>
</reference>
<accession>E0I748</accession>
<protein>
    <submittedName>
        <fullName evidence="8">6-deoxyerythronolide-B synthase</fullName>
        <ecNumber evidence="8">2.3.1.94</ecNumber>
    </submittedName>
</protein>
<dbReference type="InterPro" id="IPR036291">
    <property type="entry name" value="NAD(P)-bd_dom_sf"/>
</dbReference>
<dbReference type="OrthoDB" id="9765680at2"/>
<evidence type="ECO:0000259" key="6">
    <source>
        <dbReference type="PROSITE" id="PS50075"/>
    </source>
</evidence>
<dbReference type="Gene3D" id="3.40.50.720">
    <property type="entry name" value="NAD(P)-binding Rossmann-like Domain"/>
    <property type="match status" value="1"/>
</dbReference>
<dbReference type="PANTHER" id="PTHR43775:SF37">
    <property type="entry name" value="SI:DKEY-61P9.11"/>
    <property type="match status" value="1"/>
</dbReference>
<dbReference type="InterPro" id="IPR013968">
    <property type="entry name" value="PKS_KR"/>
</dbReference>
<dbReference type="PANTHER" id="PTHR43775">
    <property type="entry name" value="FATTY ACID SYNTHASE"/>
    <property type="match status" value="1"/>
</dbReference>
<dbReference type="Gene3D" id="3.40.47.10">
    <property type="match status" value="1"/>
</dbReference>
<dbReference type="GO" id="GO:0047879">
    <property type="term" value="F:erythronolide synthase activity"/>
    <property type="evidence" value="ECO:0007669"/>
    <property type="project" value="UniProtKB-EC"/>
</dbReference>
<dbReference type="Pfam" id="PF21394">
    <property type="entry name" value="Beta-ketacyl_N"/>
    <property type="match status" value="1"/>
</dbReference>
<dbReference type="SUPFAM" id="SSF47336">
    <property type="entry name" value="ACP-like"/>
    <property type="match status" value="1"/>
</dbReference>